<proteinExistence type="predicted"/>
<name>A0ABX2H7A3_9FIRM</name>
<organism evidence="1 2">
    <name type="scientific">Blautia faecis</name>
    <dbReference type="NCBI Taxonomy" id="871665"/>
    <lineage>
        <taxon>Bacteria</taxon>
        <taxon>Bacillati</taxon>
        <taxon>Bacillota</taxon>
        <taxon>Clostridia</taxon>
        <taxon>Lachnospirales</taxon>
        <taxon>Lachnospiraceae</taxon>
        <taxon>Blautia</taxon>
    </lineage>
</organism>
<dbReference type="Proteomes" id="UP001644719">
    <property type="component" value="Unassembled WGS sequence"/>
</dbReference>
<dbReference type="EMBL" id="JAAITS010000031">
    <property type="protein sequence ID" value="NSG86060.1"/>
    <property type="molecule type" value="Genomic_DNA"/>
</dbReference>
<evidence type="ECO:0000313" key="2">
    <source>
        <dbReference type="Proteomes" id="UP001644719"/>
    </source>
</evidence>
<reference evidence="1 2" key="1">
    <citation type="journal article" date="2020" name="Cell Host Microbe">
        <title>Functional and Genomic Variation between Human-Derived Isolates of Lachnospiraceae Reveals Inter- and Intra-Species Diversity.</title>
        <authorList>
            <person name="Sorbara M.T."/>
            <person name="Littmann E.R."/>
            <person name="Fontana E."/>
            <person name="Moody T.U."/>
            <person name="Kohout C.E."/>
            <person name="Gjonbalaj M."/>
            <person name="Eaton V."/>
            <person name="Seok R."/>
            <person name="Leiner I.M."/>
            <person name="Pamer E.G."/>
        </authorList>
    </citation>
    <scope>NUCLEOTIDE SEQUENCE [LARGE SCALE GENOMIC DNA]</scope>
    <source>
        <strain evidence="1 2">MSK.17.74</strain>
    </source>
</reference>
<comment type="caution">
    <text evidence="1">The sequence shown here is derived from an EMBL/GenBank/DDBJ whole genome shotgun (WGS) entry which is preliminary data.</text>
</comment>
<dbReference type="RefSeq" id="WP_173735730.1">
    <property type="nucleotide sequence ID" value="NZ_JAAITS010000031.1"/>
</dbReference>
<evidence type="ECO:0000313" key="1">
    <source>
        <dbReference type="EMBL" id="NSG86060.1"/>
    </source>
</evidence>
<keyword evidence="2" id="KW-1185">Reference proteome</keyword>
<protein>
    <submittedName>
        <fullName evidence="1">Uncharacterized protein</fullName>
    </submittedName>
</protein>
<gene>
    <name evidence="1" type="ORF">G5B17_11680</name>
</gene>
<sequence>MQYPDWLMKAKESKKLLQWIQDPVHSFKMFRGRLLLKCQEEDCIVFYAVDSKEKDCLQLKEPKLCGVLYLPDYFLYEVDTAFYEAVGIPADFLFPTKESLKKEVEMKVTHLVKNLIDTKWDKLLLKYQNQRDSLFPNINRTQVQETSKRYLKAKIKPEELFYSPKFSFAKMQVEYTDVMFLYCLNHHEKAVQIIADKWLKESLWEISQKRIYLGCVREEMEELQKKAA</sequence>
<accession>A0ABX2H7A3</accession>